<accession>A0A6G2CP49</accession>
<evidence type="ECO:0000259" key="5">
    <source>
        <dbReference type="Pfam" id="PF13515"/>
    </source>
</evidence>
<gene>
    <name evidence="6" type="ORF">GMA64_09025</name>
</gene>
<sequence>MKKQIISNAFLFLSIMVYVVLFKTIFGQSNLMVGVTVLIIGLVTSEKDMTQNLKLLFIKLLFILLYMGLASYLITVSAFLTMLISIPFIFFMTYWTTINGKKTYHFPYLLGYLFLLLSAPVSDIKMLPGRLISLVIGALLIVLLQYVMNKDTYKKILKNENETALELVEKRIDRILSQDYSIHPEEIDVLKLGMKRFMKVTFERRNLRTTLTTDSMYRVSEIISLHKIYYLLTDVSNYYEAGETSEELLLDLKLLVQGLKNEDYAIAAKIFDKWDEKVLPDFMQKNKQALKILKLSEQDVYPEYKENILHQIFQIDTKSLSFKFAMRVTILLSAALFYTTFFNLEYGRWLCFTLLALVQPSYEESNKKTWMRFTGTLFGVILFLILFTIFKSSTSRTLIVMITSYVNMFFNRYDYKMIATTIQSLGAAVIGTTGLIVAQNRVGFVLLGGIVAFLGNRYLFTIREKEAHTYLMDLYEKYKHYLLGNEKYPHTVIVEAYHALEMAGDDNKYREWLNVSFDALTNPIQ</sequence>
<keyword evidence="4" id="KW-0472">Membrane</keyword>
<evidence type="ECO:0000313" key="6">
    <source>
        <dbReference type="EMBL" id="MTL94666.1"/>
    </source>
</evidence>
<evidence type="ECO:0000256" key="4">
    <source>
        <dbReference type="ARBA" id="ARBA00023136"/>
    </source>
</evidence>
<evidence type="ECO:0000256" key="2">
    <source>
        <dbReference type="ARBA" id="ARBA00022692"/>
    </source>
</evidence>
<protein>
    <submittedName>
        <fullName evidence="6">FUSC family protein</fullName>
    </submittedName>
</protein>
<organism evidence="6">
    <name type="scientific">Turicibacter sanguinis</name>
    <dbReference type="NCBI Taxonomy" id="154288"/>
    <lineage>
        <taxon>Bacteria</taxon>
        <taxon>Bacillati</taxon>
        <taxon>Bacillota</taxon>
        <taxon>Erysipelotrichia</taxon>
        <taxon>Erysipelotrichales</taxon>
        <taxon>Turicibacteraceae</taxon>
        <taxon>Turicibacter</taxon>
    </lineage>
</organism>
<dbReference type="EMBL" id="WMQV01000019">
    <property type="protein sequence ID" value="MTL94666.1"/>
    <property type="molecule type" value="Genomic_DNA"/>
</dbReference>
<dbReference type="InterPro" id="IPR049453">
    <property type="entry name" value="Memb_transporter_dom"/>
</dbReference>
<dbReference type="AlphaFoldDB" id="A0A6G2CP49"/>
<dbReference type="Pfam" id="PF13515">
    <property type="entry name" value="FUSC_2"/>
    <property type="match status" value="1"/>
</dbReference>
<evidence type="ECO:0000256" key="1">
    <source>
        <dbReference type="ARBA" id="ARBA00004141"/>
    </source>
</evidence>
<dbReference type="RefSeq" id="WP_129821225.1">
    <property type="nucleotide sequence ID" value="NZ_RCYV01000002.1"/>
</dbReference>
<keyword evidence="3" id="KW-1133">Transmembrane helix</keyword>
<dbReference type="GO" id="GO:0016020">
    <property type="term" value="C:membrane"/>
    <property type="evidence" value="ECO:0007669"/>
    <property type="project" value="UniProtKB-SubCell"/>
</dbReference>
<reference evidence="6" key="1">
    <citation type="journal article" date="2019" name="Nat. Med.">
        <title>A library of human gut bacterial isolates paired with longitudinal multiomics data enables mechanistic microbiome research.</title>
        <authorList>
            <person name="Poyet M."/>
            <person name="Groussin M."/>
            <person name="Gibbons S.M."/>
            <person name="Avila-Pacheco J."/>
            <person name="Jiang X."/>
            <person name="Kearney S.M."/>
            <person name="Perrotta A.R."/>
            <person name="Berdy B."/>
            <person name="Zhao S."/>
            <person name="Lieberman T.D."/>
            <person name="Swanson P.K."/>
            <person name="Smith M."/>
            <person name="Roesemann S."/>
            <person name="Alexander J.E."/>
            <person name="Rich S.A."/>
            <person name="Livny J."/>
            <person name="Vlamakis H."/>
            <person name="Clish C."/>
            <person name="Bullock K."/>
            <person name="Deik A."/>
            <person name="Scott J."/>
            <person name="Pierce K.A."/>
            <person name="Xavier R.J."/>
            <person name="Alm E.J."/>
        </authorList>
    </citation>
    <scope>NUCLEOTIDE SEQUENCE</scope>
    <source>
        <strain evidence="6">BIOML-A179</strain>
    </source>
</reference>
<proteinExistence type="predicted"/>
<comment type="caution">
    <text evidence="6">The sequence shown here is derived from an EMBL/GenBank/DDBJ whole genome shotgun (WGS) entry which is preliminary data.</text>
</comment>
<keyword evidence="2" id="KW-0812">Transmembrane</keyword>
<feature type="domain" description="Integral membrane bound transporter" evidence="5">
    <location>
        <begin position="335"/>
        <end position="454"/>
    </location>
</feature>
<name>A0A6G2CP49_9FIRM</name>
<comment type="subcellular location">
    <subcellularLocation>
        <location evidence="1">Membrane</location>
        <topology evidence="1">Multi-pass membrane protein</topology>
    </subcellularLocation>
</comment>
<evidence type="ECO:0000256" key="3">
    <source>
        <dbReference type="ARBA" id="ARBA00022989"/>
    </source>
</evidence>